<sequence>MVTKNFYSKLVSSSFRSMIII</sequence>
<protein>
    <submittedName>
        <fullName evidence="1">Uncharacterized protein</fullName>
    </submittedName>
</protein>
<organism evidence="1">
    <name type="scientific">Arundo donax</name>
    <name type="common">Giant reed</name>
    <name type="synonym">Donax arundinaceus</name>
    <dbReference type="NCBI Taxonomy" id="35708"/>
    <lineage>
        <taxon>Eukaryota</taxon>
        <taxon>Viridiplantae</taxon>
        <taxon>Streptophyta</taxon>
        <taxon>Embryophyta</taxon>
        <taxon>Tracheophyta</taxon>
        <taxon>Spermatophyta</taxon>
        <taxon>Magnoliopsida</taxon>
        <taxon>Liliopsida</taxon>
        <taxon>Poales</taxon>
        <taxon>Poaceae</taxon>
        <taxon>PACMAD clade</taxon>
        <taxon>Arundinoideae</taxon>
        <taxon>Arundineae</taxon>
        <taxon>Arundo</taxon>
    </lineage>
</organism>
<reference evidence="1" key="1">
    <citation type="submission" date="2014-09" db="EMBL/GenBank/DDBJ databases">
        <authorList>
            <person name="Magalhaes I.L.F."/>
            <person name="Oliveira U."/>
            <person name="Santos F.R."/>
            <person name="Vidigal T.H.D.A."/>
            <person name="Brescovit A.D."/>
            <person name="Santos A.J."/>
        </authorList>
    </citation>
    <scope>NUCLEOTIDE SEQUENCE</scope>
    <source>
        <tissue evidence="1">Shoot tissue taken approximately 20 cm above the soil surface</tissue>
    </source>
</reference>
<name>A0A0A9FVP6_ARUDO</name>
<evidence type="ECO:0000313" key="1">
    <source>
        <dbReference type="EMBL" id="JAE15309.1"/>
    </source>
</evidence>
<dbReference type="AlphaFoldDB" id="A0A0A9FVP6"/>
<proteinExistence type="predicted"/>
<accession>A0A0A9FVP6</accession>
<reference evidence="1" key="2">
    <citation type="journal article" date="2015" name="Data Brief">
        <title>Shoot transcriptome of the giant reed, Arundo donax.</title>
        <authorList>
            <person name="Barrero R.A."/>
            <person name="Guerrero F.D."/>
            <person name="Moolhuijzen P."/>
            <person name="Goolsby J.A."/>
            <person name="Tidwell J."/>
            <person name="Bellgard S.E."/>
            <person name="Bellgard M.I."/>
        </authorList>
    </citation>
    <scope>NUCLEOTIDE SEQUENCE</scope>
    <source>
        <tissue evidence="1">Shoot tissue taken approximately 20 cm above the soil surface</tissue>
    </source>
</reference>
<dbReference type="EMBL" id="GBRH01182587">
    <property type="protein sequence ID" value="JAE15309.1"/>
    <property type="molecule type" value="Transcribed_RNA"/>
</dbReference>